<evidence type="ECO:0000256" key="14">
    <source>
        <dbReference type="ARBA" id="ARBA00022932"/>
    </source>
</evidence>
<dbReference type="InterPro" id="IPR043128">
    <property type="entry name" value="Rev_trsase/Diguanyl_cyclase"/>
</dbReference>
<feature type="domain" description="Integrase catalytic" evidence="22">
    <location>
        <begin position="2016"/>
        <end position="2175"/>
    </location>
</feature>
<feature type="region of interest" description="Disordered" evidence="18">
    <location>
        <begin position="1219"/>
        <end position="1290"/>
    </location>
</feature>
<dbReference type="InterPro" id="IPR001969">
    <property type="entry name" value="Aspartic_peptidase_AS"/>
</dbReference>
<dbReference type="Gene3D" id="3.30.420.10">
    <property type="entry name" value="Ribonuclease H-like superfamily/Ribonuclease H"/>
    <property type="match status" value="1"/>
</dbReference>
<dbReference type="SMART" id="SM00298">
    <property type="entry name" value="CHROMO"/>
    <property type="match status" value="1"/>
</dbReference>
<keyword evidence="19" id="KW-1133">Transmembrane helix</keyword>
<dbReference type="CDD" id="cd09274">
    <property type="entry name" value="RNase_HI_RT_Ty3"/>
    <property type="match status" value="1"/>
</dbReference>
<dbReference type="SUPFAM" id="SSF54160">
    <property type="entry name" value="Chromo domain-like"/>
    <property type="match status" value="1"/>
</dbReference>
<dbReference type="PROSITE" id="PS50994">
    <property type="entry name" value="INTEGRASE"/>
    <property type="match status" value="1"/>
</dbReference>
<dbReference type="PANTHER" id="PTHR37984">
    <property type="entry name" value="PROTEIN CBG26694"/>
    <property type="match status" value="1"/>
</dbReference>
<dbReference type="Gene3D" id="3.30.70.270">
    <property type="match status" value="2"/>
</dbReference>
<keyword evidence="16" id="KW-0233">DNA recombination</keyword>
<dbReference type="Pfam" id="PF00385">
    <property type="entry name" value="Chromo"/>
    <property type="match status" value="1"/>
</dbReference>
<dbReference type="InterPro" id="IPR023780">
    <property type="entry name" value="Chromo_domain"/>
</dbReference>
<keyword evidence="13" id="KW-0695">RNA-directed DNA polymerase</keyword>
<dbReference type="CDD" id="cd01647">
    <property type="entry name" value="RT_LTR"/>
    <property type="match status" value="1"/>
</dbReference>
<organism evidence="23 24">
    <name type="scientific">Mycena chlorophos</name>
    <name type="common">Agaric fungus</name>
    <name type="synonym">Agaricus chlorophos</name>
    <dbReference type="NCBI Taxonomy" id="658473"/>
    <lineage>
        <taxon>Eukaryota</taxon>
        <taxon>Fungi</taxon>
        <taxon>Dikarya</taxon>
        <taxon>Basidiomycota</taxon>
        <taxon>Agaricomycotina</taxon>
        <taxon>Agaricomycetes</taxon>
        <taxon>Agaricomycetidae</taxon>
        <taxon>Agaricales</taxon>
        <taxon>Marasmiineae</taxon>
        <taxon>Mycenaceae</taxon>
        <taxon>Mycena</taxon>
    </lineage>
</organism>
<dbReference type="InterPro" id="IPR000477">
    <property type="entry name" value="RT_dom"/>
</dbReference>
<evidence type="ECO:0000256" key="7">
    <source>
        <dbReference type="ARBA" id="ARBA00022750"/>
    </source>
</evidence>
<reference evidence="23" key="1">
    <citation type="submission" date="2014-09" db="EMBL/GenBank/DDBJ databases">
        <title>Genome sequence of the luminous mushroom Mycena chlorophos for searching fungal bioluminescence genes.</title>
        <authorList>
            <person name="Tanaka Y."/>
            <person name="Kasuga D."/>
            <person name="Oba Y."/>
            <person name="Hase S."/>
            <person name="Sato K."/>
            <person name="Oba Y."/>
            <person name="Sakakibara Y."/>
        </authorList>
    </citation>
    <scope>NUCLEOTIDE SEQUENCE</scope>
</reference>
<evidence type="ECO:0000259" key="20">
    <source>
        <dbReference type="PROSITE" id="PS50013"/>
    </source>
</evidence>
<dbReference type="PROSITE" id="PS00141">
    <property type="entry name" value="ASP_PROTEASE"/>
    <property type="match status" value="1"/>
</dbReference>
<evidence type="ECO:0000256" key="9">
    <source>
        <dbReference type="ARBA" id="ARBA00022801"/>
    </source>
</evidence>
<keyword evidence="9" id="KW-0378">Hydrolase</keyword>
<dbReference type="Pfam" id="PF17917">
    <property type="entry name" value="RT_RNaseH"/>
    <property type="match status" value="1"/>
</dbReference>
<dbReference type="SUPFAM" id="SSF53098">
    <property type="entry name" value="Ribonuclease H-like"/>
    <property type="match status" value="1"/>
</dbReference>
<feature type="compositionally biased region" description="Basic and acidic residues" evidence="18">
    <location>
        <begin position="829"/>
        <end position="841"/>
    </location>
</feature>
<evidence type="ECO:0000256" key="3">
    <source>
        <dbReference type="ARBA" id="ARBA00022679"/>
    </source>
</evidence>
<evidence type="ECO:0000256" key="19">
    <source>
        <dbReference type="SAM" id="Phobius"/>
    </source>
</evidence>
<dbReference type="InterPro" id="IPR012337">
    <property type="entry name" value="RNaseH-like_sf"/>
</dbReference>
<dbReference type="PROSITE" id="PS50013">
    <property type="entry name" value="CHROMO_2"/>
    <property type="match status" value="1"/>
</dbReference>
<keyword evidence="4" id="KW-0548">Nucleotidyltransferase</keyword>
<dbReference type="Gene3D" id="1.10.340.70">
    <property type="match status" value="1"/>
</dbReference>
<dbReference type="Gene3D" id="2.40.50.40">
    <property type="match status" value="1"/>
</dbReference>
<dbReference type="InterPro" id="IPR041588">
    <property type="entry name" value="Integrase_H2C2"/>
</dbReference>
<keyword evidence="11" id="KW-0694">RNA-binding</keyword>
<evidence type="ECO:0000256" key="15">
    <source>
        <dbReference type="ARBA" id="ARBA00023125"/>
    </source>
</evidence>
<dbReference type="PANTHER" id="PTHR37984:SF5">
    <property type="entry name" value="PROTEIN NYNRIN-LIKE"/>
    <property type="match status" value="1"/>
</dbReference>
<keyword evidence="5" id="KW-0540">Nuclease</keyword>
<keyword evidence="15" id="KW-0238">DNA-binding</keyword>
<evidence type="ECO:0000256" key="13">
    <source>
        <dbReference type="ARBA" id="ARBA00022918"/>
    </source>
</evidence>
<name>A0ABQ0M9V1_MYCCL</name>
<dbReference type="InterPro" id="IPR041373">
    <property type="entry name" value="RT_RNaseH"/>
</dbReference>
<evidence type="ECO:0000256" key="18">
    <source>
        <dbReference type="SAM" id="MobiDB-lite"/>
    </source>
</evidence>
<evidence type="ECO:0000256" key="4">
    <source>
        <dbReference type="ARBA" id="ARBA00022695"/>
    </source>
</evidence>
<dbReference type="Proteomes" id="UP000815677">
    <property type="component" value="Unassembled WGS sequence"/>
</dbReference>
<dbReference type="Gene3D" id="3.10.10.10">
    <property type="entry name" value="HIV Type 1 Reverse Transcriptase, subunit A, domain 1"/>
    <property type="match status" value="1"/>
</dbReference>
<dbReference type="Pfam" id="PF24626">
    <property type="entry name" value="SH3_Tf2-1"/>
    <property type="match status" value="1"/>
</dbReference>
<dbReference type="PROSITE" id="PS50878">
    <property type="entry name" value="RT_POL"/>
    <property type="match status" value="1"/>
</dbReference>
<evidence type="ECO:0000259" key="22">
    <source>
        <dbReference type="PROSITE" id="PS50994"/>
    </source>
</evidence>
<evidence type="ECO:0000256" key="8">
    <source>
        <dbReference type="ARBA" id="ARBA00022759"/>
    </source>
</evidence>
<feature type="transmembrane region" description="Helical" evidence="19">
    <location>
        <begin position="1475"/>
        <end position="1496"/>
    </location>
</feature>
<keyword evidence="14" id="KW-0239">DNA-directed DNA polymerase</keyword>
<evidence type="ECO:0000256" key="10">
    <source>
        <dbReference type="ARBA" id="ARBA00022842"/>
    </source>
</evidence>
<dbReference type="InterPro" id="IPR016197">
    <property type="entry name" value="Chromo-like_dom_sf"/>
</dbReference>
<evidence type="ECO:0000256" key="2">
    <source>
        <dbReference type="ARBA" id="ARBA00022670"/>
    </source>
</evidence>
<evidence type="ECO:0000256" key="17">
    <source>
        <dbReference type="ARBA" id="ARBA00023268"/>
    </source>
</evidence>
<dbReference type="InterPro" id="IPR043502">
    <property type="entry name" value="DNA/RNA_pol_sf"/>
</dbReference>
<evidence type="ECO:0000256" key="1">
    <source>
        <dbReference type="ARBA" id="ARBA00012493"/>
    </source>
</evidence>
<keyword evidence="24" id="KW-1185">Reference proteome</keyword>
<dbReference type="InterPro" id="IPR056924">
    <property type="entry name" value="SH3_Tf2-1"/>
</dbReference>
<keyword evidence="12" id="KW-0229">DNA integration</keyword>
<evidence type="ECO:0000256" key="5">
    <source>
        <dbReference type="ARBA" id="ARBA00022722"/>
    </source>
</evidence>
<dbReference type="CDD" id="cd00303">
    <property type="entry name" value="retropepsin_like"/>
    <property type="match status" value="1"/>
</dbReference>
<dbReference type="InterPro" id="IPR036397">
    <property type="entry name" value="RNaseH_sf"/>
</dbReference>
<evidence type="ECO:0000259" key="21">
    <source>
        <dbReference type="PROSITE" id="PS50878"/>
    </source>
</evidence>
<proteinExistence type="predicted"/>
<keyword evidence="10" id="KW-0460">Magnesium</keyword>
<dbReference type="InterPro" id="IPR041577">
    <property type="entry name" value="RT_RNaseH_2"/>
</dbReference>
<feature type="compositionally biased region" description="Polar residues" evidence="18">
    <location>
        <begin position="285"/>
        <end position="302"/>
    </location>
</feature>
<dbReference type="InterPro" id="IPR000953">
    <property type="entry name" value="Chromo/chromo_shadow_dom"/>
</dbReference>
<feature type="region of interest" description="Disordered" evidence="18">
    <location>
        <begin position="810"/>
        <end position="858"/>
    </location>
</feature>
<keyword evidence="19" id="KW-0472">Membrane</keyword>
<keyword evidence="2" id="KW-0645">Protease</keyword>
<dbReference type="InterPro" id="IPR021109">
    <property type="entry name" value="Peptidase_aspartic_dom_sf"/>
</dbReference>
<dbReference type="InterPro" id="IPR001584">
    <property type="entry name" value="Integrase_cat-core"/>
</dbReference>
<feature type="compositionally biased region" description="Basic and acidic residues" evidence="18">
    <location>
        <begin position="720"/>
        <end position="736"/>
    </location>
</feature>
<feature type="region of interest" description="Disordered" evidence="18">
    <location>
        <begin position="285"/>
        <end position="488"/>
    </location>
</feature>
<keyword evidence="3" id="KW-0808">Transferase</keyword>
<keyword evidence="6" id="KW-0479">Metal-binding</keyword>
<feature type="region of interest" description="Disordered" evidence="18">
    <location>
        <begin position="715"/>
        <end position="744"/>
    </location>
</feature>
<sequence>MSYTPGTPRGSRSPANRLGRSARSPAPSDAESHRSHQSRHSRRSSSPDQMSGRRPTASRAASVASSPDDPFDTMDPLNPHLPLDLDELEVLRDSIPIWHLDPAQRVAPFDCHLPSSRPFRKISNKRDVVARRDKALSLGSAVIGKEYLLMAEGLTKSEVRDVFPNEMKLLRQTLVEVERIYLPSQLCYGYRLKDTVYRALLFVLNELRTAANDTFTRVFRRLPELPNWGKNEDISEFLYLNDFEILAVCLEVEVEGFLKEINRFYDPIAGQQRDSGDPEFSSLVAQHQRNRQPASSHGSSTRFALRPDSSIGFNNAQVQSTPPPAPSPDPRPRDPPPPRQRRGPSTSGRRRESSPHDEAQAPSRSRKPRTRMLNPVIPKRESVQPQLHADQNRDRARSHPLPPSQAFGFTGSTRPSGRRTAPAPSAPVRESPAQRHNQGDPDSSDSDSSSDGEQGPPRGPPNNLPSRPPARDPPPPGRRNGNGPAETRRLQNDELYEHGVNPREEHFDLKLKSESIPRFDGNVDNIVRWMLKVNNIARRSVTAHRQLGSMVPQRLEGDTESWYWSLPGEYRDEIEENWDTLRAAFRKYFMNRKWLERQRSRANKSRYREPGYERETPSMYYIRKMELLTLVYDSLDDQAMIIEIMEGVPSTWNTILTTQNYDTLVQFQDAIRYHEDALIDLEKPEPSTQRRNYYQSNAPRTARVNLVGWSANLPPPAFPPDDKNVSKRGTPEEKGARPCRHCGSGKHWDNDCNHGWNNRTARTHLATASPDELQAIDDYEDLYYSLVPGNEASASGQSGFEEPLQITEPLITPVDSNEGKPVDSSALKGEQESSDSPRDSAHPAPATAPDIDPSPALDETSAAKSFSVKYALNARSRKRLARDVNAKSYRIVLTPYADPGDSVLELQKHMARPPGSSFLGAAATETTATVNGLNKNPIKVIVDSGSDITLISRKALNELTDPLKIKTGHDVNLIQVTGKASLTGFVNLDLFFYSEKGPVKLNLDAYVVNGMSTPFLLGNDFADQYSISILRDEGQTHLKFGDSDRTVRVQSLTASSLLDDEGHTFKVSIIPPPTERARAKSSVHRRHQVLGHRQRASRRIGEVSVCERIVIPPESSAAIRIRAHFPKGQDSLFVERQIRTNGNERDLYGAADSLISRENPVLHVANFSDKPVVIGRGQVLGRSRSPRAWLDRWEKYSAEQQQGIYTHANLLRSMVEERLQEDERRKQAEMPITSESDSSHGAITSAFRSTTTISSKAHRNASEPDDPLAQEPLEGGPKTAEPPADTVPTERLLKEVDFSPHITVEQRKQLEEVVLKHSQAFGLDGRLGNYPIEVDIPMKPGAEPVSLPPFPVSPVNREVIDQQMDSWIQLGVIEPSKSPWAAPVFIVYRNSKPRMVIDLRRLNEMVVPDEFPLPRQDDILQALSGAQWLSTLDALAGFTQLTVSAKAAEKLAFRTHKGLWQFRCMPFGYRNGPSVFQWVMQNVLAPFLWIFALVYIDDIVVYSLTFEDHVRHLDQVFGAIAAANITLSPAKCHLGYQSLLLLGQKVSRLGLSTHKEKVDAILDLAEPKNVQELQSFLGMMVYFSAYIPFYAWIAQPFFHLLKKGVPWDWTPLHQESFELCKQVLTNAPVRGYAIPGRPYRVYTDACDYGLAGILQQVQPVRVRDLRGTRIYERLERAFAAGESVPCLVTAIKGFDDIPATSSWASTFDDTTVHIERVVSYWSRVLKSPERNYSPTEREALALKEALIKFQPFLEGENVAGITDHAALTWSRTFQNVNCRLLTWGTVFSAYPGLRIVHRAGRVHSNVDPISRLRRRVPFQDSPTSDPTPAIDLTEDPLKDMYGREESDTIDTAVSKPLGPTLDADSITAHEYHTSRSYNVLVGISDDERKAWTDGYQEDPHFSEVLHEWKTESDWSNPRWPQYHLSDSGLIYFEDWEGNNRLCVPAPLRNSLMAEIHDTLTEAAHAGYHRTYNRLASNYYWPKMARDLKRYTSTCDICQKAKPRRHAPVGLLQPIPIPSQPFEVVSMDFIPELPVSNGFDNVLVIVDKLTKYAIFVPCSTSITELEAAQLFFKHVISRFGISRQVITDRDTRWRNSFWAEICRLMGMKRALTTAYHPQADGQTEIMNQTLEIALRAYVNDLRDNWSDFLDPLALSYNTTPHSVTQFPPSFLLHGFHPITGSSIIAHPDSVPHSDSVDPRGGSDPVIIHEKAQLMIDEFEANRSRAKQAILLSQVFQKREYNDGRLQREFEEGDKVLLNPHSLKLLRDEKGRGKKLLMKFDGPFEISRKLSPITYQLRLPISYGIHPIINIAHLEPYAESPEDLRTERPTKSLRRDDFDTLPEVEIERIIAERLYKVKGRRVRKYKVRWQGFGPEHDEWLTARRLRNAPKILESWLDSTQSPAADTRSKRRR</sequence>
<dbReference type="Pfam" id="PF00078">
    <property type="entry name" value="RVT_1"/>
    <property type="match status" value="1"/>
</dbReference>
<keyword evidence="7" id="KW-0064">Aspartyl protease</keyword>
<dbReference type="EMBL" id="DF849916">
    <property type="protein sequence ID" value="GAT59874.1"/>
    <property type="molecule type" value="Genomic_DNA"/>
</dbReference>
<feature type="transmembrane region" description="Helical" evidence="19">
    <location>
        <begin position="1576"/>
        <end position="1593"/>
    </location>
</feature>
<evidence type="ECO:0000256" key="6">
    <source>
        <dbReference type="ARBA" id="ARBA00022723"/>
    </source>
</evidence>
<evidence type="ECO:0000313" key="24">
    <source>
        <dbReference type="Proteomes" id="UP000815677"/>
    </source>
</evidence>
<dbReference type="Pfam" id="PF17921">
    <property type="entry name" value="Integrase_H2C2"/>
    <property type="match status" value="1"/>
</dbReference>
<dbReference type="Gene3D" id="2.40.70.10">
    <property type="entry name" value="Acid Proteases"/>
    <property type="match status" value="1"/>
</dbReference>
<evidence type="ECO:0000256" key="12">
    <source>
        <dbReference type="ARBA" id="ARBA00022908"/>
    </source>
</evidence>
<feature type="compositionally biased region" description="Pro residues" evidence="18">
    <location>
        <begin position="457"/>
        <end position="477"/>
    </location>
</feature>
<feature type="region of interest" description="Disordered" evidence="18">
    <location>
        <begin position="1"/>
        <end position="78"/>
    </location>
</feature>
<keyword evidence="8" id="KW-0255">Endonuclease</keyword>
<keyword evidence="17" id="KW-0511">Multifunctional enzyme</keyword>
<feature type="compositionally biased region" description="Basic and acidic residues" evidence="18">
    <location>
        <begin position="1219"/>
        <end position="1228"/>
    </location>
</feature>
<feature type="compositionally biased region" description="Basic and acidic residues" evidence="18">
    <location>
        <begin position="349"/>
        <end position="359"/>
    </location>
</feature>
<accession>A0ABQ0M9V1</accession>
<dbReference type="SUPFAM" id="SSF50630">
    <property type="entry name" value="Acid proteases"/>
    <property type="match status" value="1"/>
</dbReference>
<evidence type="ECO:0000313" key="23">
    <source>
        <dbReference type="EMBL" id="GAT59874.1"/>
    </source>
</evidence>
<dbReference type="Pfam" id="PF17919">
    <property type="entry name" value="RT_RNaseH_2"/>
    <property type="match status" value="1"/>
</dbReference>
<feature type="domain" description="Chromo" evidence="20">
    <location>
        <begin position="2342"/>
        <end position="2405"/>
    </location>
</feature>
<keyword evidence="19" id="KW-0812">Transmembrane</keyword>
<feature type="domain" description="Reverse transcriptase" evidence="21">
    <location>
        <begin position="1368"/>
        <end position="1581"/>
    </location>
</feature>
<gene>
    <name evidence="23" type="ORF">MCHLO_16101</name>
</gene>
<dbReference type="CDD" id="cd18977">
    <property type="entry name" value="CD_POL_like"/>
    <property type="match status" value="1"/>
</dbReference>
<feature type="compositionally biased region" description="Polar residues" evidence="18">
    <location>
        <begin position="1233"/>
        <end position="1255"/>
    </location>
</feature>
<dbReference type="InterPro" id="IPR050951">
    <property type="entry name" value="Retrovirus_Pol_polyprotein"/>
</dbReference>
<dbReference type="SUPFAM" id="SSF56672">
    <property type="entry name" value="DNA/RNA polymerases"/>
    <property type="match status" value="1"/>
</dbReference>
<dbReference type="EC" id="2.7.7.49" evidence="1"/>
<evidence type="ECO:0000256" key="16">
    <source>
        <dbReference type="ARBA" id="ARBA00023172"/>
    </source>
</evidence>
<protein>
    <recommendedName>
        <fullName evidence="1">RNA-directed DNA polymerase</fullName>
        <ecNumber evidence="1">2.7.7.49</ecNumber>
    </recommendedName>
</protein>
<evidence type="ECO:0000256" key="11">
    <source>
        <dbReference type="ARBA" id="ARBA00022884"/>
    </source>
</evidence>